<evidence type="ECO:0000259" key="1">
    <source>
        <dbReference type="Pfam" id="PF01408"/>
    </source>
</evidence>
<dbReference type="Pfam" id="PF01408">
    <property type="entry name" value="GFO_IDH_MocA"/>
    <property type="match status" value="1"/>
</dbReference>
<evidence type="ECO:0000313" key="3">
    <source>
        <dbReference type="EMBL" id="WNE93865.1"/>
    </source>
</evidence>
<dbReference type="PANTHER" id="PTHR43377">
    <property type="entry name" value="BILIVERDIN REDUCTASE A"/>
    <property type="match status" value="1"/>
</dbReference>
<evidence type="ECO:0000313" key="4">
    <source>
        <dbReference type="Proteomes" id="UP001305606"/>
    </source>
</evidence>
<protein>
    <submittedName>
        <fullName evidence="3">Gfo/Idh/MocA family oxidoreductase</fullName>
    </submittedName>
</protein>
<dbReference type="InterPro" id="IPR055170">
    <property type="entry name" value="GFO_IDH_MocA-like_dom"/>
</dbReference>
<dbReference type="InterPro" id="IPR036291">
    <property type="entry name" value="NAD(P)-bd_dom_sf"/>
</dbReference>
<dbReference type="PANTHER" id="PTHR43377:SF1">
    <property type="entry name" value="BILIVERDIN REDUCTASE A"/>
    <property type="match status" value="1"/>
</dbReference>
<proteinExistence type="predicted"/>
<feature type="domain" description="GFO/IDH/MocA-like oxidoreductase" evidence="2">
    <location>
        <begin position="137"/>
        <end position="258"/>
    </location>
</feature>
<dbReference type="RefSeq" id="WP_311033358.1">
    <property type="nucleotide sequence ID" value="NZ_CP117522.1"/>
</dbReference>
<dbReference type="Pfam" id="PF22725">
    <property type="entry name" value="GFO_IDH_MocA_C3"/>
    <property type="match status" value="1"/>
</dbReference>
<dbReference type="Proteomes" id="UP001305606">
    <property type="component" value="Chromosome"/>
</dbReference>
<dbReference type="Gene3D" id="3.30.360.10">
    <property type="entry name" value="Dihydrodipicolinate Reductase, domain 2"/>
    <property type="match status" value="1"/>
</dbReference>
<name>A0ABY9UTP1_9ACTN</name>
<dbReference type="Gene3D" id="3.40.50.720">
    <property type="entry name" value="NAD(P)-binding Rossmann-like Domain"/>
    <property type="match status" value="1"/>
</dbReference>
<gene>
    <name evidence="3" type="ORF">PS467_00140</name>
</gene>
<dbReference type="EMBL" id="CP117522">
    <property type="protein sequence ID" value="WNE93865.1"/>
    <property type="molecule type" value="Genomic_DNA"/>
</dbReference>
<dbReference type="InterPro" id="IPR051450">
    <property type="entry name" value="Gfo/Idh/MocA_Oxidoreductases"/>
</dbReference>
<dbReference type="InterPro" id="IPR000683">
    <property type="entry name" value="Gfo/Idh/MocA-like_OxRdtase_N"/>
</dbReference>
<evidence type="ECO:0000259" key="2">
    <source>
        <dbReference type="Pfam" id="PF22725"/>
    </source>
</evidence>
<dbReference type="SUPFAM" id="SSF51735">
    <property type="entry name" value="NAD(P)-binding Rossmann-fold domains"/>
    <property type="match status" value="1"/>
</dbReference>
<organism evidence="3 4">
    <name type="scientific">Streptomyces luomodiensis</name>
    <dbReference type="NCBI Taxonomy" id="3026192"/>
    <lineage>
        <taxon>Bacteria</taxon>
        <taxon>Bacillati</taxon>
        <taxon>Actinomycetota</taxon>
        <taxon>Actinomycetes</taxon>
        <taxon>Kitasatosporales</taxon>
        <taxon>Streptomycetaceae</taxon>
        <taxon>Streptomyces</taxon>
    </lineage>
</organism>
<keyword evidence="4" id="KW-1185">Reference proteome</keyword>
<sequence>MNRDPIRVALIGCGAIAELGHAPALSALADEARVTSVVDTADHRRNLLGSRLGVPAAHRHHDVDVLLAAGDPVDLAVLVLPPRSTPYALSALLEAGTRVLAEKPMTTDVTEAALIADRARRHELGVVHNYLHRSDVRQALARLGEGQGGEVRFLRLEQPDSGHFPGAGDSPHWRRSDAAAGCLVDNAYHWVYVATELAASPVVRVTARTARPEEGAAVDLALILLEHANGVLSSVQSSWCAPSAVPVLEVHTTRGTLRLEGDCGPCTALPSTAFASVPAREAAVEPSYTALYREVFAALRDGRPFAASADDCATVLRVLTAADTSARTGGSVSLDGLVAARPAT</sequence>
<dbReference type="SUPFAM" id="SSF55347">
    <property type="entry name" value="Glyceraldehyde-3-phosphate dehydrogenase-like, C-terminal domain"/>
    <property type="match status" value="1"/>
</dbReference>
<accession>A0ABY9UTP1</accession>
<reference evidence="3 4" key="1">
    <citation type="submission" date="2023-02" db="EMBL/GenBank/DDBJ databases">
        <title>Streptomyces sp. SCA4-21 with antifungal activity against Fusarium oxysporum f. sp. cubense, Streptomyces sp. SCA2-17 with antifungal activity against Fusarium oxysporum f. sp. cubense.</title>
        <authorList>
            <person name="Qi D."/>
        </authorList>
    </citation>
    <scope>NUCLEOTIDE SEQUENCE [LARGE SCALE GENOMIC DNA]</scope>
    <source>
        <strain evidence="3 4">SCA4-21</strain>
    </source>
</reference>
<feature type="domain" description="Gfo/Idh/MocA-like oxidoreductase N-terminal" evidence="1">
    <location>
        <begin position="6"/>
        <end position="126"/>
    </location>
</feature>